<protein>
    <submittedName>
        <fullName evidence="7">RDD family protein</fullName>
    </submittedName>
</protein>
<comment type="subcellular location">
    <subcellularLocation>
        <location evidence="1">Membrane</location>
        <topology evidence="1">Multi-pass membrane protein</topology>
    </subcellularLocation>
</comment>
<dbReference type="Proteomes" id="UP000274391">
    <property type="component" value="Unassembled WGS sequence"/>
</dbReference>
<keyword evidence="2 5" id="KW-0812">Transmembrane</keyword>
<reference evidence="7 8" key="1">
    <citation type="submission" date="2018-11" db="EMBL/GenBank/DDBJ databases">
        <title>YIM 102482-1 draft genome.</title>
        <authorList>
            <person name="Li G."/>
            <person name="Jiang Y."/>
        </authorList>
    </citation>
    <scope>NUCLEOTIDE SEQUENCE [LARGE SCALE GENOMIC DNA]</scope>
    <source>
        <strain evidence="7 8">YIM 102482-1</strain>
    </source>
</reference>
<evidence type="ECO:0000256" key="2">
    <source>
        <dbReference type="ARBA" id="ARBA00022692"/>
    </source>
</evidence>
<dbReference type="OrthoDB" id="9787732at2"/>
<dbReference type="InterPro" id="IPR010432">
    <property type="entry name" value="RDD"/>
</dbReference>
<feature type="transmembrane region" description="Helical" evidence="5">
    <location>
        <begin position="138"/>
        <end position="158"/>
    </location>
</feature>
<feature type="domain" description="RDD" evidence="6">
    <location>
        <begin position="36"/>
        <end position="171"/>
    </location>
</feature>
<dbReference type="AlphaFoldDB" id="A0A3P3VZV0"/>
<evidence type="ECO:0000313" key="8">
    <source>
        <dbReference type="Proteomes" id="UP000274391"/>
    </source>
</evidence>
<organism evidence="7 8">
    <name type="scientific">Gulosibacter macacae</name>
    <dbReference type="NCBI Taxonomy" id="2488791"/>
    <lineage>
        <taxon>Bacteria</taxon>
        <taxon>Bacillati</taxon>
        <taxon>Actinomycetota</taxon>
        <taxon>Actinomycetes</taxon>
        <taxon>Micrococcales</taxon>
        <taxon>Microbacteriaceae</taxon>
        <taxon>Gulosibacter</taxon>
    </lineage>
</organism>
<keyword evidence="3 5" id="KW-1133">Transmembrane helix</keyword>
<dbReference type="PANTHER" id="PTHR38480">
    <property type="entry name" value="SLR0254 PROTEIN"/>
    <property type="match status" value="1"/>
</dbReference>
<dbReference type="GO" id="GO:0016020">
    <property type="term" value="C:membrane"/>
    <property type="evidence" value="ECO:0007669"/>
    <property type="project" value="UniProtKB-SubCell"/>
</dbReference>
<gene>
    <name evidence="7" type="ORF">EG850_02355</name>
</gene>
<keyword evidence="4 5" id="KW-0472">Membrane</keyword>
<sequence>MWCNHGMVTSTTSRTLQLADDEIVIGEGVALGVPPAGFLLRAGSAIIDVGLVLICYVLSIIGLVTLIESWIRNTGAQFETAWVFTLITVWAVLWFVAVPITVEVLTHGRSVGKLIFGLRIVRLDGGAITFRHSLVRGLLGAAEFYLTSGAIAAVTGMLTRRSQRVGDLLAGTYAQLERPPKAVPLVLQMPPQLAQWEQLVDVSKLPDRLSRRIRDFFRQADRLDPASRQRLAGTLAREAKPYVHPIPDVDAETFLLAVSVVRRDREWRGMQARARRLQPVAESFERSPHGFPNRG</sequence>
<feature type="transmembrane region" description="Helical" evidence="5">
    <location>
        <begin position="45"/>
        <end position="67"/>
    </location>
</feature>
<dbReference type="PANTHER" id="PTHR38480:SF1">
    <property type="entry name" value="SLR0254 PROTEIN"/>
    <property type="match status" value="1"/>
</dbReference>
<name>A0A3P3VZV0_9MICO</name>
<proteinExistence type="predicted"/>
<evidence type="ECO:0000256" key="4">
    <source>
        <dbReference type="ARBA" id="ARBA00023136"/>
    </source>
</evidence>
<feature type="transmembrane region" description="Helical" evidence="5">
    <location>
        <begin position="79"/>
        <end position="102"/>
    </location>
</feature>
<comment type="caution">
    <text evidence="7">The sequence shown here is derived from an EMBL/GenBank/DDBJ whole genome shotgun (WGS) entry which is preliminary data.</text>
</comment>
<evidence type="ECO:0000259" key="6">
    <source>
        <dbReference type="Pfam" id="PF06271"/>
    </source>
</evidence>
<evidence type="ECO:0000313" key="7">
    <source>
        <dbReference type="EMBL" id="RRJ88305.1"/>
    </source>
</evidence>
<evidence type="ECO:0000256" key="3">
    <source>
        <dbReference type="ARBA" id="ARBA00022989"/>
    </source>
</evidence>
<dbReference type="Pfam" id="PF06271">
    <property type="entry name" value="RDD"/>
    <property type="match status" value="1"/>
</dbReference>
<accession>A0A3P3VZV0</accession>
<dbReference type="EMBL" id="RQVS01000002">
    <property type="protein sequence ID" value="RRJ88305.1"/>
    <property type="molecule type" value="Genomic_DNA"/>
</dbReference>
<evidence type="ECO:0000256" key="1">
    <source>
        <dbReference type="ARBA" id="ARBA00004141"/>
    </source>
</evidence>
<evidence type="ECO:0000256" key="5">
    <source>
        <dbReference type="SAM" id="Phobius"/>
    </source>
</evidence>
<keyword evidence="8" id="KW-1185">Reference proteome</keyword>